<dbReference type="InterPro" id="IPR017853">
    <property type="entry name" value="GH"/>
</dbReference>
<dbReference type="SUPFAM" id="SSF51445">
    <property type="entry name" value="(Trans)glycosidases"/>
    <property type="match status" value="1"/>
</dbReference>
<accession>A0AA37GUA8</accession>
<keyword evidence="5" id="KW-1185">Reference proteome</keyword>
<dbReference type="GO" id="GO:0045493">
    <property type="term" value="P:xylan catabolic process"/>
    <property type="evidence" value="ECO:0007669"/>
    <property type="project" value="InterPro"/>
</dbReference>
<keyword evidence="2" id="KW-0378">Hydrolase</keyword>
<evidence type="ECO:0000256" key="1">
    <source>
        <dbReference type="ARBA" id="ARBA00005336"/>
    </source>
</evidence>
<comment type="caution">
    <text evidence="4">The sequence shown here is derived from an EMBL/GenBank/DDBJ whole genome shotgun (WGS) entry which is preliminary data.</text>
</comment>
<evidence type="ECO:0000313" key="5">
    <source>
        <dbReference type="Proteomes" id="UP001055172"/>
    </source>
</evidence>
<keyword evidence="3" id="KW-0325">Glycoprotein</keyword>
<dbReference type="GO" id="GO:0031222">
    <property type="term" value="P:arabinan catabolic process"/>
    <property type="evidence" value="ECO:0007669"/>
    <property type="project" value="TreeGrafter"/>
</dbReference>
<dbReference type="GO" id="GO:0046556">
    <property type="term" value="F:alpha-L-arabinofuranosidase activity"/>
    <property type="evidence" value="ECO:0007669"/>
    <property type="project" value="TreeGrafter"/>
</dbReference>
<dbReference type="InterPro" id="IPR044993">
    <property type="entry name" value="BXL"/>
</dbReference>
<name>A0AA37GUA8_9PEZI</name>
<dbReference type="PANTHER" id="PTHR42721">
    <property type="entry name" value="SUGAR HYDROLASE-RELATED"/>
    <property type="match status" value="1"/>
</dbReference>
<evidence type="ECO:0000313" key="4">
    <source>
        <dbReference type="EMBL" id="GJC86511.1"/>
    </source>
</evidence>
<dbReference type="InterPro" id="IPR036962">
    <property type="entry name" value="Glyco_hydro_3_N_sf"/>
</dbReference>
<comment type="similarity">
    <text evidence="1">Belongs to the glycosyl hydrolase 3 family.</text>
</comment>
<dbReference type="Proteomes" id="UP001055172">
    <property type="component" value="Unassembled WGS sequence"/>
</dbReference>
<proteinExistence type="inferred from homology"/>
<dbReference type="Gene3D" id="3.20.20.300">
    <property type="entry name" value="Glycoside hydrolase, family 3, N-terminal domain"/>
    <property type="match status" value="1"/>
</dbReference>
<dbReference type="EMBL" id="BPPX01000022">
    <property type="protein sequence ID" value="GJC86511.1"/>
    <property type="molecule type" value="Genomic_DNA"/>
</dbReference>
<dbReference type="GO" id="GO:0009044">
    <property type="term" value="F:xylan 1,4-beta-xylosidase activity"/>
    <property type="evidence" value="ECO:0007669"/>
    <property type="project" value="InterPro"/>
</dbReference>
<evidence type="ECO:0000256" key="2">
    <source>
        <dbReference type="ARBA" id="ARBA00022801"/>
    </source>
</evidence>
<dbReference type="PANTHER" id="PTHR42721:SF3">
    <property type="entry name" value="BETA-D-XYLOSIDASE 5-RELATED"/>
    <property type="match status" value="1"/>
</dbReference>
<sequence>MNPFRDPRWGGGQKTPGEDVLVAFNHVQKFATALQGEDPNKKMTIAACKHFVAYGIETARRANNYNPAQQDLQA</sequence>
<protein>
    <submittedName>
        <fullName evidence="4">Exo-1,4-beta-xylosidase bxlB</fullName>
    </submittedName>
</protein>
<gene>
    <name evidence="4" type="ORF">ColLi_09349</name>
</gene>
<organism evidence="4 5">
    <name type="scientific">Colletotrichum liriopes</name>
    <dbReference type="NCBI Taxonomy" id="708192"/>
    <lineage>
        <taxon>Eukaryota</taxon>
        <taxon>Fungi</taxon>
        <taxon>Dikarya</taxon>
        <taxon>Ascomycota</taxon>
        <taxon>Pezizomycotina</taxon>
        <taxon>Sordariomycetes</taxon>
        <taxon>Hypocreomycetidae</taxon>
        <taxon>Glomerellales</taxon>
        <taxon>Glomerellaceae</taxon>
        <taxon>Colletotrichum</taxon>
        <taxon>Colletotrichum spaethianum species complex</taxon>
    </lineage>
</organism>
<dbReference type="AlphaFoldDB" id="A0AA37GUA8"/>
<evidence type="ECO:0000256" key="3">
    <source>
        <dbReference type="ARBA" id="ARBA00023180"/>
    </source>
</evidence>
<reference evidence="4 5" key="1">
    <citation type="submission" date="2021-07" db="EMBL/GenBank/DDBJ databases">
        <title>Genome data of Colletotrichum spaethianum.</title>
        <authorList>
            <person name="Utami Y.D."/>
            <person name="Hiruma K."/>
        </authorList>
    </citation>
    <scope>NUCLEOTIDE SEQUENCE [LARGE SCALE GENOMIC DNA]</scope>
    <source>
        <strain evidence="4 5">MAFF 242679</strain>
    </source>
</reference>